<organism evidence="7 8">
    <name type="scientific">Schaalia georgiae</name>
    <dbReference type="NCBI Taxonomy" id="52768"/>
    <lineage>
        <taxon>Bacteria</taxon>
        <taxon>Bacillati</taxon>
        <taxon>Actinomycetota</taxon>
        <taxon>Actinomycetes</taxon>
        <taxon>Actinomycetales</taxon>
        <taxon>Actinomycetaceae</taxon>
        <taxon>Schaalia</taxon>
    </lineage>
</organism>
<reference evidence="7" key="1">
    <citation type="submission" date="2020-04" db="EMBL/GenBank/DDBJ databases">
        <title>Deep metagenomics examines the oral microbiome during advanced dental caries in children, revealing novel taxa and co-occurrences with host molecules.</title>
        <authorList>
            <person name="Baker J.L."/>
            <person name="Morton J.T."/>
            <person name="Dinis M."/>
            <person name="Alvarez R."/>
            <person name="Tran N.C."/>
            <person name="Knight R."/>
            <person name="Edlund A."/>
        </authorList>
    </citation>
    <scope>NUCLEOTIDE SEQUENCE</scope>
    <source>
        <strain evidence="7">JCVI_32_bin.64</strain>
    </source>
</reference>
<proteinExistence type="inferred from homology"/>
<dbReference type="PANTHER" id="PTHR43806">
    <property type="entry name" value="PEPTIDASE S8"/>
    <property type="match status" value="1"/>
</dbReference>
<sequence>MAHQSRARVGVVCVGAGLARVVVALGVVVGLCVAGAPGARADDEITTQEYVGPLGIENEVAAGFTGKGIKIGVIEGPADTSVPELQGANVTVKQMCSFTQSDEGRSHTTAVVSILAARGYGVARGAEIINYAIPTESSTDENADCKGIGLKDAVNAAVADGVRVVSVSLGGGKTTDEERTAIAAAVARGVVVVVGTGNDGAQDPPDSLASVNGTVGVGASDSNGNMQSFSNYGKGLAVLAPGDKTVMHLFPTGKLVNAWGTSYATPIVAGFVAVTMQRWPGASGNQVVQSLVKTATKGSTGQPLISPNGLDKTDPTQFPDENPLLDKFPGTEPSAQTVADYRDGVLGTQSVFDSDSSYVYRGTDAQVALAHPDRSALGTSPRYHKKKDQ</sequence>
<evidence type="ECO:0000259" key="6">
    <source>
        <dbReference type="Pfam" id="PF00082"/>
    </source>
</evidence>
<feature type="domain" description="Peptidase S8/S53" evidence="6">
    <location>
        <begin position="66"/>
        <end position="299"/>
    </location>
</feature>
<dbReference type="PROSITE" id="PS00138">
    <property type="entry name" value="SUBTILASE_SER"/>
    <property type="match status" value="1"/>
</dbReference>
<evidence type="ECO:0000256" key="2">
    <source>
        <dbReference type="ARBA" id="ARBA00022670"/>
    </source>
</evidence>
<comment type="caution">
    <text evidence="5">Lacks conserved residue(s) required for the propagation of feature annotation.</text>
</comment>
<gene>
    <name evidence="7" type="ORF">HXK03_05610</name>
</gene>
<dbReference type="PRINTS" id="PR00723">
    <property type="entry name" value="SUBTILISIN"/>
</dbReference>
<dbReference type="Pfam" id="PF00082">
    <property type="entry name" value="Peptidase_S8"/>
    <property type="match status" value="1"/>
</dbReference>
<dbReference type="PANTHER" id="PTHR43806:SF11">
    <property type="entry name" value="CEREVISIN-RELATED"/>
    <property type="match status" value="1"/>
</dbReference>
<dbReference type="Proteomes" id="UP000718630">
    <property type="component" value="Unassembled WGS sequence"/>
</dbReference>
<protein>
    <submittedName>
        <fullName evidence="7">S8 family serine peptidase</fullName>
    </submittedName>
</protein>
<evidence type="ECO:0000313" key="7">
    <source>
        <dbReference type="EMBL" id="MBF0940336.1"/>
    </source>
</evidence>
<comment type="caution">
    <text evidence="7">The sequence shown here is derived from an EMBL/GenBank/DDBJ whole genome shotgun (WGS) entry which is preliminary data.</text>
</comment>
<dbReference type="SUPFAM" id="SSF52743">
    <property type="entry name" value="Subtilisin-like"/>
    <property type="match status" value="1"/>
</dbReference>
<dbReference type="InterPro" id="IPR036852">
    <property type="entry name" value="Peptidase_S8/S53_dom_sf"/>
</dbReference>
<dbReference type="InterPro" id="IPR023828">
    <property type="entry name" value="Peptidase_S8_Ser-AS"/>
</dbReference>
<comment type="similarity">
    <text evidence="1 5">Belongs to the peptidase S8 family.</text>
</comment>
<evidence type="ECO:0000256" key="1">
    <source>
        <dbReference type="ARBA" id="ARBA00011073"/>
    </source>
</evidence>
<dbReference type="AlphaFoldDB" id="A0A929N2D0"/>
<dbReference type="InterPro" id="IPR050131">
    <property type="entry name" value="Peptidase_S8_subtilisin-like"/>
</dbReference>
<evidence type="ECO:0000256" key="3">
    <source>
        <dbReference type="ARBA" id="ARBA00022801"/>
    </source>
</evidence>
<dbReference type="EMBL" id="JABZFZ010000279">
    <property type="protein sequence ID" value="MBF0940336.1"/>
    <property type="molecule type" value="Genomic_DNA"/>
</dbReference>
<evidence type="ECO:0000256" key="4">
    <source>
        <dbReference type="ARBA" id="ARBA00022825"/>
    </source>
</evidence>
<dbReference type="InterPro" id="IPR000209">
    <property type="entry name" value="Peptidase_S8/S53_dom"/>
</dbReference>
<keyword evidence="4" id="KW-0720">Serine protease</keyword>
<evidence type="ECO:0000313" key="8">
    <source>
        <dbReference type="Proteomes" id="UP000718630"/>
    </source>
</evidence>
<dbReference type="InterPro" id="IPR015500">
    <property type="entry name" value="Peptidase_S8_subtilisin-rel"/>
</dbReference>
<dbReference type="GO" id="GO:0006508">
    <property type="term" value="P:proteolysis"/>
    <property type="evidence" value="ECO:0007669"/>
    <property type="project" value="UniProtKB-KW"/>
</dbReference>
<accession>A0A929N2D0</accession>
<dbReference type="GO" id="GO:0004252">
    <property type="term" value="F:serine-type endopeptidase activity"/>
    <property type="evidence" value="ECO:0007669"/>
    <property type="project" value="InterPro"/>
</dbReference>
<keyword evidence="2" id="KW-0645">Protease</keyword>
<dbReference type="PROSITE" id="PS51892">
    <property type="entry name" value="SUBTILASE"/>
    <property type="match status" value="1"/>
</dbReference>
<name>A0A929N2D0_9ACTO</name>
<keyword evidence="3" id="KW-0378">Hydrolase</keyword>
<evidence type="ECO:0000256" key="5">
    <source>
        <dbReference type="PROSITE-ProRule" id="PRU01240"/>
    </source>
</evidence>
<dbReference type="Gene3D" id="3.40.50.200">
    <property type="entry name" value="Peptidase S8/S53 domain"/>
    <property type="match status" value="1"/>
</dbReference>